<evidence type="ECO:0000256" key="1">
    <source>
        <dbReference type="ARBA" id="ARBA00004141"/>
    </source>
</evidence>
<reference evidence="7 8" key="1">
    <citation type="journal article" date="2019" name="PLoS Pathog.">
        <title>Genome sequence of the bovine parasite Schistosoma bovis Tanzania.</title>
        <authorList>
            <person name="Oey H."/>
            <person name="Zakrzewski M."/>
            <person name="Gobert G."/>
            <person name="Gravermann K."/>
            <person name="Stoye J."/>
            <person name="Jones M."/>
            <person name="Mcmanus D."/>
            <person name="Krause L."/>
        </authorList>
    </citation>
    <scope>NUCLEOTIDE SEQUENCE [LARGE SCALE GENOMIC DNA]</scope>
    <source>
        <strain evidence="7 8">TAN1997</strain>
    </source>
</reference>
<evidence type="ECO:0000256" key="6">
    <source>
        <dbReference type="SAM" id="Phobius"/>
    </source>
</evidence>
<dbReference type="InterPro" id="IPR018499">
    <property type="entry name" value="Tetraspanin/Peripherin"/>
</dbReference>
<keyword evidence="4 6" id="KW-1133">Transmembrane helix</keyword>
<protein>
    <submittedName>
        <fullName evidence="7">Uncharacterized protein</fullName>
    </submittedName>
</protein>
<dbReference type="EMBL" id="QMKO01001865">
    <property type="protein sequence ID" value="RTG86067.1"/>
    <property type="molecule type" value="Genomic_DNA"/>
</dbReference>
<evidence type="ECO:0000256" key="2">
    <source>
        <dbReference type="ARBA" id="ARBA00006840"/>
    </source>
</evidence>
<evidence type="ECO:0000313" key="8">
    <source>
        <dbReference type="Proteomes" id="UP000290809"/>
    </source>
</evidence>
<comment type="similarity">
    <text evidence="2">Belongs to the tetraspanin (TM4SF) family.</text>
</comment>
<comment type="caution">
    <text evidence="7">The sequence shown here is derived from an EMBL/GenBank/DDBJ whole genome shotgun (WGS) entry which is preliminary data.</text>
</comment>
<accession>A0A430QEE2</accession>
<dbReference type="AlphaFoldDB" id="A0A430QEE2"/>
<dbReference type="PANTHER" id="PTHR19282">
    <property type="entry name" value="TETRASPANIN"/>
    <property type="match status" value="1"/>
</dbReference>
<feature type="non-terminal residue" evidence="7">
    <location>
        <position position="1"/>
    </location>
</feature>
<dbReference type="InterPro" id="IPR018503">
    <property type="entry name" value="Tetraspanin_CS"/>
</dbReference>
<evidence type="ECO:0000256" key="5">
    <source>
        <dbReference type="ARBA" id="ARBA00023136"/>
    </source>
</evidence>
<proteinExistence type="inferred from homology"/>
<feature type="transmembrane region" description="Helical" evidence="6">
    <location>
        <begin position="36"/>
        <end position="61"/>
    </location>
</feature>
<comment type="subcellular location">
    <subcellularLocation>
        <location evidence="1">Membrane</location>
        <topology evidence="1">Multi-pass membrane protein</topology>
    </subcellularLocation>
</comment>
<dbReference type="Proteomes" id="UP000290809">
    <property type="component" value="Unassembled WGS sequence"/>
</dbReference>
<dbReference type="PRINTS" id="PR00259">
    <property type="entry name" value="TMFOUR"/>
</dbReference>
<evidence type="ECO:0000256" key="4">
    <source>
        <dbReference type="ARBA" id="ARBA00022989"/>
    </source>
</evidence>
<dbReference type="STRING" id="6184.A0A430QEE2"/>
<evidence type="ECO:0000256" key="3">
    <source>
        <dbReference type="ARBA" id="ARBA00022692"/>
    </source>
</evidence>
<feature type="transmembrane region" description="Helical" evidence="6">
    <location>
        <begin position="103"/>
        <end position="121"/>
    </location>
</feature>
<evidence type="ECO:0000313" key="7">
    <source>
        <dbReference type="EMBL" id="RTG86067.1"/>
    </source>
</evidence>
<sequence length="125" mass="13807">IQLIGLAVLGFSVYIYLEPEAQDIILASGQQHAVQIMLYALMGIGGITLVIALFGCCGAYHESQCLLGTYFTILIVIFATQVTGATLGYLYREEVRVTFIQNIFYLLIIFHLSVILSITSIKQNL</sequence>
<keyword evidence="3 6" id="KW-0812">Transmembrane</keyword>
<dbReference type="GO" id="GO:0005886">
    <property type="term" value="C:plasma membrane"/>
    <property type="evidence" value="ECO:0007669"/>
    <property type="project" value="TreeGrafter"/>
</dbReference>
<dbReference type="Pfam" id="PF00335">
    <property type="entry name" value="Tetraspanin"/>
    <property type="match status" value="1"/>
</dbReference>
<name>A0A430QEE2_SCHBO</name>
<gene>
    <name evidence="7" type="ORF">DC041_0006475</name>
</gene>
<organism evidence="7 8">
    <name type="scientific">Schistosoma bovis</name>
    <name type="common">Blood fluke</name>
    <dbReference type="NCBI Taxonomy" id="6184"/>
    <lineage>
        <taxon>Eukaryota</taxon>
        <taxon>Metazoa</taxon>
        <taxon>Spiralia</taxon>
        <taxon>Lophotrochozoa</taxon>
        <taxon>Platyhelminthes</taxon>
        <taxon>Trematoda</taxon>
        <taxon>Digenea</taxon>
        <taxon>Strigeidida</taxon>
        <taxon>Schistosomatoidea</taxon>
        <taxon>Schistosomatidae</taxon>
        <taxon>Schistosoma</taxon>
    </lineage>
</organism>
<dbReference type="PANTHER" id="PTHR19282:SF544">
    <property type="entry name" value="TETRASPANIN"/>
    <property type="match status" value="1"/>
</dbReference>
<keyword evidence="5 6" id="KW-0472">Membrane</keyword>
<keyword evidence="8" id="KW-1185">Reference proteome</keyword>
<dbReference type="PROSITE" id="PS00421">
    <property type="entry name" value="TM4_1"/>
    <property type="match status" value="1"/>
</dbReference>
<feature type="transmembrane region" description="Helical" evidence="6">
    <location>
        <begin position="67"/>
        <end position="91"/>
    </location>
</feature>